<comment type="similarity">
    <text evidence="3">Belongs to the Ahb/Nir family.</text>
</comment>
<dbReference type="InterPro" id="IPR019888">
    <property type="entry name" value="Tscrpt_reg_AsnC-like"/>
</dbReference>
<accession>A0A7G9ZDH8</accession>
<dbReference type="PANTHER" id="PTHR43413:SF1">
    <property type="entry name" value="SIROHEME DECARBOXYLASE NIRL SUBUNIT"/>
    <property type="match status" value="1"/>
</dbReference>
<comment type="pathway">
    <text evidence="2">Porphyrin-containing compound metabolism.</text>
</comment>
<feature type="domain" description="Siroheme decarboxylase AsnC-like ligand binding" evidence="6">
    <location>
        <begin position="75"/>
        <end position="153"/>
    </location>
</feature>
<sequence length="339" mass="38467">MNVIKGQIKLDKQDKELLQQLQDNFPVEKRPWTNLGKILGISEEEVLSRIQRLSSDGFIRKLRTILDAKKLNTCSSTLMAMKVPEEKMEGVVNVVNEYMSVTHNYRREHDYNLWFTVTTCGGKDLGSTVEEIKRRTGIIEHDILDLPTTAVFKIDVRFKFTNGGVKAMNGNSNGNSNGNTNMNNADKINKAIIHSTQERIPLVNEPFAEIAKETGISQDEVIARLQELISVGVIKRLGISVNQRKVGIVANAVVAWKVPREQVKRVGNMLSAYREITHCYERVTVPGKWEHNLFTVIHGYNRESVEELAKMMSEAVGISDYLVMFSNDQFKRTSVMHPY</sequence>
<dbReference type="InterPro" id="IPR036390">
    <property type="entry name" value="WH_DNA-bd_sf"/>
</dbReference>
<dbReference type="Pfam" id="PF17805">
    <property type="entry name" value="AsnC_trans_reg2"/>
    <property type="match status" value="2"/>
</dbReference>
<organism evidence="8">
    <name type="scientific">Candidatus Methanophaga sp. ANME-1 ERB7</name>
    <dbReference type="NCBI Taxonomy" id="2759913"/>
    <lineage>
        <taxon>Archaea</taxon>
        <taxon>Methanobacteriati</taxon>
        <taxon>Methanobacteriota</taxon>
        <taxon>Stenosarchaea group</taxon>
        <taxon>Methanomicrobia</taxon>
        <taxon>Candidatus Methanophagales</taxon>
        <taxon>Candidatus Methanophagaceae</taxon>
        <taxon>Candidatus Methanophaga</taxon>
    </lineage>
</organism>
<dbReference type="Gene3D" id="1.10.10.10">
    <property type="entry name" value="Winged helix-like DNA-binding domain superfamily/Winged helix DNA-binding domain"/>
    <property type="match status" value="1"/>
</dbReference>
<gene>
    <name evidence="8" type="ORF">IGEJHNFM_00028</name>
</gene>
<dbReference type="InterPro" id="IPR036388">
    <property type="entry name" value="WH-like_DNA-bd_sf"/>
</dbReference>
<evidence type="ECO:0000259" key="7">
    <source>
        <dbReference type="Pfam" id="PF22451"/>
    </source>
</evidence>
<evidence type="ECO:0000256" key="3">
    <source>
        <dbReference type="ARBA" id="ARBA00023457"/>
    </source>
</evidence>
<proteinExistence type="inferred from homology"/>
<dbReference type="Pfam" id="PF22451">
    <property type="entry name" value="NirdL-like_HTH"/>
    <property type="match status" value="2"/>
</dbReference>
<evidence type="ECO:0000256" key="5">
    <source>
        <dbReference type="ARBA" id="ARBA00048470"/>
    </source>
</evidence>
<dbReference type="AlphaFoldDB" id="A0A7G9ZDH8"/>
<evidence type="ECO:0000259" key="6">
    <source>
        <dbReference type="Pfam" id="PF17805"/>
    </source>
</evidence>
<dbReference type="EMBL" id="MT631720">
    <property type="protein sequence ID" value="QNO58312.1"/>
    <property type="molecule type" value="Genomic_DNA"/>
</dbReference>
<keyword evidence="1" id="KW-0456">Lyase</keyword>
<dbReference type="SUPFAM" id="SSF46785">
    <property type="entry name" value="Winged helix' DNA-binding domain"/>
    <property type="match status" value="2"/>
</dbReference>
<feature type="domain" description="Siroheme decarboxylase NirL-like HTH" evidence="7">
    <location>
        <begin position="14"/>
        <end position="60"/>
    </location>
</feature>
<dbReference type="Gene3D" id="3.30.70.3460">
    <property type="match status" value="2"/>
</dbReference>
<dbReference type="InterPro" id="IPR019885">
    <property type="entry name" value="Tscrpt_reg_HTH_AsnC-type_CS"/>
</dbReference>
<evidence type="ECO:0000256" key="4">
    <source>
        <dbReference type="ARBA" id="ARBA00023471"/>
    </source>
</evidence>
<name>A0A7G9ZDH8_9EURY</name>
<dbReference type="PROSITE" id="PS00519">
    <property type="entry name" value="HTH_ASNC_1"/>
    <property type="match status" value="2"/>
</dbReference>
<dbReference type="EC" id="4.1.1.111" evidence="4"/>
<evidence type="ECO:0000256" key="2">
    <source>
        <dbReference type="ARBA" id="ARBA00023444"/>
    </source>
</evidence>
<comment type="catalytic activity">
    <reaction evidence="5">
        <text>siroheme + 2 H(+) = 12,18-didecarboxysiroheme + 2 CO2</text>
        <dbReference type="Rhea" id="RHEA:19093"/>
        <dbReference type="ChEBI" id="CHEBI:15378"/>
        <dbReference type="ChEBI" id="CHEBI:16526"/>
        <dbReference type="ChEBI" id="CHEBI:60052"/>
        <dbReference type="ChEBI" id="CHEBI:140497"/>
        <dbReference type="EC" id="4.1.1.111"/>
    </reaction>
</comment>
<dbReference type="PANTHER" id="PTHR43413">
    <property type="entry name" value="TRANSCRIPTIONAL REGULATOR, ASNC FAMILY"/>
    <property type="match status" value="1"/>
</dbReference>
<protein>
    <recommendedName>
        <fullName evidence="4">siroheme decarboxylase</fullName>
        <ecNumber evidence="4">4.1.1.111</ecNumber>
    </recommendedName>
</protein>
<dbReference type="InterPro" id="IPR053953">
    <property type="entry name" value="NirdL-like_HTH"/>
</dbReference>
<dbReference type="GO" id="GO:0016829">
    <property type="term" value="F:lyase activity"/>
    <property type="evidence" value="ECO:0007669"/>
    <property type="project" value="UniProtKB-KW"/>
</dbReference>
<dbReference type="InterPro" id="IPR040523">
    <property type="entry name" value="AsnC_trans_reg2"/>
</dbReference>
<evidence type="ECO:0000313" key="8">
    <source>
        <dbReference type="EMBL" id="QNO58312.1"/>
    </source>
</evidence>
<dbReference type="InterPro" id="IPR050684">
    <property type="entry name" value="HTH-Siroheme_Decarb"/>
</dbReference>
<dbReference type="SMART" id="SM00344">
    <property type="entry name" value="HTH_ASNC"/>
    <property type="match status" value="2"/>
</dbReference>
<reference evidence="8" key="1">
    <citation type="submission" date="2020-06" db="EMBL/GenBank/DDBJ databases">
        <title>Unique genomic features of the anaerobic methanotrophic archaea.</title>
        <authorList>
            <person name="Chadwick G.L."/>
            <person name="Skennerton C.T."/>
            <person name="Laso-Perez R."/>
            <person name="Leu A.O."/>
            <person name="Speth D.R."/>
            <person name="Yu H."/>
            <person name="Morgan-Lang C."/>
            <person name="Hatzenpichler R."/>
            <person name="Goudeau D."/>
            <person name="Malmstrom R."/>
            <person name="Brazelton W.J."/>
            <person name="Woyke T."/>
            <person name="Hallam S.J."/>
            <person name="Tyson G.W."/>
            <person name="Wegener G."/>
            <person name="Boetius A."/>
            <person name="Orphan V."/>
        </authorList>
    </citation>
    <scope>NUCLEOTIDE SEQUENCE</scope>
</reference>
<feature type="domain" description="Siroheme decarboxylase AsnC-like ligand binding" evidence="6">
    <location>
        <begin position="245"/>
        <end position="331"/>
    </location>
</feature>
<feature type="domain" description="Siroheme decarboxylase NirL-like HTH" evidence="7">
    <location>
        <begin position="190"/>
        <end position="234"/>
    </location>
</feature>
<evidence type="ECO:0000256" key="1">
    <source>
        <dbReference type="ARBA" id="ARBA00023239"/>
    </source>
</evidence>